<dbReference type="EMBL" id="CP003523">
    <property type="protein sequence ID" value="AFN83178.1"/>
    <property type="molecule type" value="Genomic_DNA"/>
</dbReference>
<dbReference type="GO" id="GO:0016579">
    <property type="term" value="P:protein deubiquitination"/>
    <property type="evidence" value="ECO:0007669"/>
    <property type="project" value="InterPro"/>
</dbReference>
<feature type="domain" description="USP" evidence="1">
    <location>
        <begin position="224"/>
        <end position="719"/>
    </location>
</feature>
<organism evidence="2 3">
    <name type="scientific">Encephalitozoon romaleae (strain SJ-2008)</name>
    <name type="common">Microsporidian parasite</name>
    <dbReference type="NCBI Taxonomy" id="1178016"/>
    <lineage>
        <taxon>Eukaryota</taxon>
        <taxon>Fungi</taxon>
        <taxon>Fungi incertae sedis</taxon>
        <taxon>Microsporidia</taxon>
        <taxon>Unikaryonidae</taxon>
        <taxon>Encephalitozoon</taxon>
    </lineage>
</organism>
<dbReference type="HOGENOM" id="CLU_384954_0_0_1"/>
<dbReference type="GO" id="GO:0004843">
    <property type="term" value="F:cysteine-type deubiquitinase activity"/>
    <property type="evidence" value="ECO:0007669"/>
    <property type="project" value="InterPro"/>
</dbReference>
<protein>
    <submittedName>
        <fullName evidence="2">Ubiquitin carboxyl-terminal hydrolase</fullName>
    </submittedName>
</protein>
<evidence type="ECO:0000313" key="3">
    <source>
        <dbReference type="Proteomes" id="UP000010094"/>
    </source>
</evidence>
<dbReference type="PROSITE" id="PS50235">
    <property type="entry name" value="USP_3"/>
    <property type="match status" value="1"/>
</dbReference>
<dbReference type="OrthoDB" id="2195025at2759"/>
<gene>
    <name evidence="2" type="ordered locus">EROM_060860</name>
</gene>
<dbReference type="PANTHER" id="PTHR21646">
    <property type="entry name" value="UBIQUITIN CARBOXYL-TERMINAL HYDROLASE"/>
    <property type="match status" value="1"/>
</dbReference>
<dbReference type="InterPro" id="IPR050185">
    <property type="entry name" value="Ub_carboxyl-term_hydrolase"/>
</dbReference>
<dbReference type="InterPro" id="IPR038765">
    <property type="entry name" value="Papain-like_cys_pep_sf"/>
</dbReference>
<dbReference type="PANTHER" id="PTHR21646:SF10">
    <property type="entry name" value="UBIQUITIN CARBOXYL-TERMINAL HYDROLASE 14"/>
    <property type="match status" value="1"/>
</dbReference>
<dbReference type="KEGG" id="ero:EROM_060860"/>
<dbReference type="InterPro" id="IPR028889">
    <property type="entry name" value="USP"/>
</dbReference>
<name>I6ZJ01_ENCRO</name>
<keyword evidence="3" id="KW-1185">Reference proteome</keyword>
<dbReference type="InterPro" id="IPR018200">
    <property type="entry name" value="USP_CS"/>
</dbReference>
<dbReference type="Proteomes" id="UP000010094">
    <property type="component" value="Chromosome VI"/>
</dbReference>
<accession>I6ZJ01</accession>
<dbReference type="GeneID" id="20521482"/>
<evidence type="ECO:0000313" key="2">
    <source>
        <dbReference type="EMBL" id="AFN83178.1"/>
    </source>
</evidence>
<sequence>MMVDEHKDQALSLCPSQREYAVSSIFTKAQKKFSGAFTPGGNPPGARIHFVPKDVWKSIKENLAIKCNAGHRFETKDSRKVVFVTFMVDELVPNTTAPKPDKSVIVRVGWIYSILKSLANISDPAPCEQSGYGSEMKRSRKVIDVLANPTDKLFDIVPQIMGFQIGIDEFMRNYRVLGSNDRVLHPLAKLGEFSDGNVLKISRIIRMGDGRVLSVDDHMKNITRGLKNQGNTCFMNSGLQCLMNCWKLTEYFISREYEKHLVKHKPNYVSLANAYYDLIAQVYDGGHESVTPAGIKRSLGAIYEEYKRNDEQDTVEFITKILDILHEGLSTQVEFHQKKERKGWWEYNRSIITDLFFFCLKSTLSCRVCGRSKVSMEPAMCLSLPVPHPMEYKNNIVLFYESSRKQPKRIYADSSIGIKELKELLYAKYDVLGKVAFIWYDSNRNMIEASDGAILKDISQTLFCYEYFEGIEYCWVHLKIKKLFMNKSLKFNVLIKAFAYNESLMLLEIRRALSYLVQKGSQDLLEDEDISPYVKLELPNQGTKEFMANFPVVAGMSKAHEGKRLFNALDDTLDTIQTVSPPPATLDHCLDRFLEREDLHPSELLYCEGCDGKRMFSKKMDLESLPTYLIIQLKRFQYVNSFPVKISTLVEYPLNRFHLGDAEYMVMGICNHDSETATSNGHYVSYLRKDGWYLCNDQKIEKADRVDKEHTYVLFLERCG</sequence>
<evidence type="ECO:0000259" key="1">
    <source>
        <dbReference type="PROSITE" id="PS50235"/>
    </source>
</evidence>
<dbReference type="InterPro" id="IPR001394">
    <property type="entry name" value="Peptidase_C19_UCH"/>
</dbReference>
<keyword evidence="2" id="KW-0378">Hydrolase</keyword>
<dbReference type="Gene3D" id="3.90.70.10">
    <property type="entry name" value="Cysteine proteinases"/>
    <property type="match status" value="2"/>
</dbReference>
<dbReference type="PROSITE" id="PS00972">
    <property type="entry name" value="USP_1"/>
    <property type="match status" value="1"/>
</dbReference>
<dbReference type="SUPFAM" id="SSF54001">
    <property type="entry name" value="Cysteine proteinases"/>
    <property type="match status" value="1"/>
</dbReference>
<reference evidence="2 3" key="1">
    <citation type="journal article" date="2012" name="Proc. Natl. Acad. Sci. U.S.A.">
        <title>Gain and loss of multiple functionally related, horizontally transferred genes in the reduced genomes of two microsporidian parasites.</title>
        <authorList>
            <person name="Pombert J.-F."/>
            <person name="Selman M."/>
            <person name="Burki F."/>
            <person name="Bardell F.T."/>
            <person name="Farinelli L."/>
            <person name="Solter L.F."/>
            <person name="Whitman D.W."/>
            <person name="Weiss L.M."/>
            <person name="Corradi N."/>
            <person name="Keeling P.J."/>
        </authorList>
    </citation>
    <scope>NUCLEOTIDE SEQUENCE [LARGE SCALE GENOMIC DNA]</scope>
    <source>
        <strain evidence="2 3">SJ-2008</strain>
    </source>
</reference>
<proteinExistence type="predicted"/>
<dbReference type="RefSeq" id="XP_009264675.1">
    <property type="nucleotide sequence ID" value="XM_009266400.1"/>
</dbReference>
<dbReference type="AlphaFoldDB" id="I6ZJ01"/>
<dbReference type="Pfam" id="PF00443">
    <property type="entry name" value="UCH"/>
    <property type="match status" value="1"/>
</dbReference>
<dbReference type="VEuPathDB" id="MicrosporidiaDB:EROM_060860"/>